<name>A0ABY8C462_9FIRM</name>
<feature type="region of interest" description="Disordered" evidence="1">
    <location>
        <begin position="181"/>
        <end position="204"/>
    </location>
</feature>
<accession>A0ABY8C462</accession>
<evidence type="ECO:0000313" key="4">
    <source>
        <dbReference type="Proteomes" id="UP001220478"/>
    </source>
</evidence>
<reference evidence="3 4" key="1">
    <citation type="submission" date="2023-02" db="EMBL/GenBank/DDBJ databases">
        <title>Novel Oscillospiraceae bacterial genomes.</title>
        <authorList>
            <person name="Srinivasan S."/>
            <person name="Austin M.N."/>
            <person name="Fiedler T.L."/>
            <person name="Strenk S.M."/>
            <person name="Agnew K.J."/>
            <person name="Nagana Gowda G.A."/>
            <person name="Raftery D."/>
            <person name="Beamer M.A."/>
            <person name="Achilles S.L."/>
            <person name="Wiesenfeld H.C."/>
            <person name="Fredricks D.N."/>
            <person name="Hillier S.L."/>
        </authorList>
    </citation>
    <scope>NUCLEOTIDE SEQUENCE [LARGE SCALE GENOMIC DNA]</scope>
    <source>
        <strain evidence="3 4">CHIC02 1186E3-8</strain>
    </source>
</reference>
<evidence type="ECO:0000256" key="1">
    <source>
        <dbReference type="SAM" id="MobiDB-lite"/>
    </source>
</evidence>
<keyword evidence="2" id="KW-0472">Membrane</keyword>
<keyword evidence="2" id="KW-0812">Transmembrane</keyword>
<evidence type="ECO:0000313" key="3">
    <source>
        <dbReference type="EMBL" id="WEG35473.1"/>
    </source>
</evidence>
<keyword evidence="2" id="KW-1133">Transmembrane helix</keyword>
<sequence length="507" mass="57367">MKYSCTFKNLIATKARQLEKGSVSLLFCLILSGVMTLEAVLLPAARLRYFEAAVPDLANMQLQQVLASYKRPLYERYSLAAFTESDNNSDAFTYMTRRQQQSYCIKSKAESLDSLSSTNVLKQEIMQYMKPRWPLALINNFKQRFQDLKGAFGNSNSCIEAAKSADGVKKQLDDVRKKVAETEDEIKQEKSSPQTEDAEKKTKSNRLQKLLQKGLLKALDYCFDGYAQMRHLQAESKLDAETVSSFAAMFNAAEGIMQKLQSLQVPLADTILLDEYLISFLACAVRNQEQSIPNDNKISHNYTGRRQLFQSLSFSSPYELETCMAFAGGKAAYYQVQTEIFAIRLALHFFAIKHDKVKQSLYLAWGEIIALAAALFGIPVSATAICNFLTAVAAACAAFSDLKKLQGGHTLPLLPEHFVKAGGISGKLAKFPHDYLDYARLFLLFNSQEHKLQRFYQALQANQPGKYYCTTSLLISWCGSRFSKLRQYKRKQSFLRPQPAKYREERE</sequence>
<evidence type="ECO:0000256" key="2">
    <source>
        <dbReference type="SAM" id="Phobius"/>
    </source>
</evidence>
<dbReference type="EMBL" id="CP118868">
    <property type="protein sequence ID" value="WEG35473.1"/>
    <property type="molecule type" value="Genomic_DNA"/>
</dbReference>
<organism evidence="3 4">
    <name type="scientific">Amygdalobacter indicium</name>
    <dbReference type="NCBI Taxonomy" id="3029272"/>
    <lineage>
        <taxon>Bacteria</taxon>
        <taxon>Bacillati</taxon>
        <taxon>Bacillota</taxon>
        <taxon>Clostridia</taxon>
        <taxon>Eubacteriales</taxon>
        <taxon>Oscillospiraceae</taxon>
        <taxon>Amygdalobacter</taxon>
    </lineage>
</organism>
<gene>
    <name evidence="3" type="ORF">PYS61_05990</name>
</gene>
<keyword evidence="4" id="KW-1185">Reference proteome</keyword>
<dbReference type="Proteomes" id="UP001220478">
    <property type="component" value="Chromosome"/>
</dbReference>
<dbReference type="RefSeq" id="WP_315571591.1">
    <property type="nucleotide sequence ID" value="NZ_CP118868.1"/>
</dbReference>
<proteinExistence type="predicted"/>
<protein>
    <submittedName>
        <fullName evidence="3">DUF5702 domain-containing protein</fullName>
    </submittedName>
</protein>
<feature type="transmembrane region" description="Helical" evidence="2">
    <location>
        <begin position="23"/>
        <end position="42"/>
    </location>
</feature>
<feature type="compositionally biased region" description="Basic and acidic residues" evidence="1">
    <location>
        <begin position="181"/>
        <end position="190"/>
    </location>
</feature>